<dbReference type="GO" id="GO:0008270">
    <property type="term" value="F:zinc ion binding"/>
    <property type="evidence" value="ECO:0007669"/>
    <property type="project" value="InterPro"/>
</dbReference>
<dbReference type="PROSITE" id="PS50048">
    <property type="entry name" value="ZN2_CY6_FUNGAL_2"/>
    <property type="match status" value="1"/>
</dbReference>
<dbReference type="AlphaFoldDB" id="A0A9P9GQM3"/>
<dbReference type="SMART" id="SM00906">
    <property type="entry name" value="Fungal_trans"/>
    <property type="match status" value="1"/>
</dbReference>
<evidence type="ECO:0000256" key="4">
    <source>
        <dbReference type="ARBA" id="ARBA00023125"/>
    </source>
</evidence>
<keyword evidence="3" id="KW-0805">Transcription regulation</keyword>
<dbReference type="CDD" id="cd12148">
    <property type="entry name" value="fungal_TF_MHR"/>
    <property type="match status" value="1"/>
</dbReference>
<evidence type="ECO:0000313" key="10">
    <source>
        <dbReference type="Proteomes" id="UP000736672"/>
    </source>
</evidence>
<dbReference type="Pfam" id="PF00172">
    <property type="entry name" value="Zn_clus"/>
    <property type="match status" value="1"/>
</dbReference>
<proteinExistence type="predicted"/>
<dbReference type="Gene3D" id="4.10.240.10">
    <property type="entry name" value="Zn(2)-C6 fungal-type DNA-binding domain"/>
    <property type="match status" value="1"/>
</dbReference>
<dbReference type="SMART" id="SM00066">
    <property type="entry name" value="GAL4"/>
    <property type="match status" value="1"/>
</dbReference>
<dbReference type="EMBL" id="JAGTJS010000019">
    <property type="protein sequence ID" value="KAH7242885.1"/>
    <property type="molecule type" value="Genomic_DNA"/>
</dbReference>
<dbReference type="SUPFAM" id="SSF57701">
    <property type="entry name" value="Zn2/Cys6 DNA-binding domain"/>
    <property type="match status" value="1"/>
</dbReference>
<keyword evidence="5" id="KW-0804">Transcription</keyword>
<feature type="compositionally biased region" description="Low complexity" evidence="7">
    <location>
        <begin position="702"/>
        <end position="713"/>
    </location>
</feature>
<keyword evidence="6" id="KW-0539">Nucleus</keyword>
<feature type="compositionally biased region" description="Basic and acidic residues" evidence="7">
    <location>
        <begin position="67"/>
        <end position="76"/>
    </location>
</feature>
<dbReference type="InterPro" id="IPR052073">
    <property type="entry name" value="Amide_Lactam_Regulators"/>
</dbReference>
<feature type="domain" description="Zn(2)-C6 fungal-type" evidence="8">
    <location>
        <begin position="24"/>
        <end position="55"/>
    </location>
</feature>
<dbReference type="PANTHER" id="PTHR47171:SF1">
    <property type="entry name" value="ZN(II)2CYS6 TRANSCRIPTION FACTOR (EUROFUNG)"/>
    <property type="match status" value="1"/>
</dbReference>
<dbReference type="Proteomes" id="UP000736672">
    <property type="component" value="Unassembled WGS sequence"/>
</dbReference>
<dbReference type="GO" id="GO:0003677">
    <property type="term" value="F:DNA binding"/>
    <property type="evidence" value="ECO:0007669"/>
    <property type="project" value="UniProtKB-KW"/>
</dbReference>
<keyword evidence="4" id="KW-0238">DNA-binding</keyword>
<feature type="compositionally biased region" description="Polar residues" evidence="7">
    <location>
        <begin position="174"/>
        <end position="188"/>
    </location>
</feature>
<keyword evidence="2" id="KW-0862">Zinc</keyword>
<name>A0A9P9GQM3_FUSSL</name>
<sequence length="759" mass="84816">MAADITLKAHKAMRLSRKKRARQACLSCNSRRVKCDRLERNPCTHCANADIPCVLRESRRGKHPRKPREPRPRETDLEPGSQTRDTALPGLEESGSDLGLSSTPVTHGFDGSSVPAVASHHNTTTETPTGVGDTGATSPVRQVWDDHLVASQVLAGLSQNDIAEQTWPHAPPVQTLTCAAPSSTSHQDPSPEGVSSREPGRQDDEETVFLGESTSIRYLHDAAHSSPAMPATIQQRFLYPVPEAVRAATLTSEWAAERRQARIRLLESEGAFSFPAKSAVEKLLMAYFRWFHTCFAIVDEPDIWQEYQQGTLSPLLLQALLFIGVTHCEEEDLVYVGLGSRQRAKYIFYNRAKDLFDAEIEPKALIVIQALFLLSFWRAGALLQKDTRHWLGAAVSLAQTKALHRSPRGAQDELQRLRKRIWWSIYIRERQCAAALGLPNRVRDEDCDIETLCDKDFESAFGPSMSPAQVQESISYMICLVELSRILGRIIHHDFLPLKHLTGAKRGEIREYLLQWRSKLPSQMRVDGLEDTPSFHASMLHLAYNNLLILLYRSRCGQDGAHGGAVDGQVALQAAARNTSIIESMLTEGCMCHGQIHVITNIFNTLCIHTLSLRFSEGSRRYVTEHRAKLCLLALQELQKTWEVKNWILQVFFQYLDRPTAARLQLGEDWSEGVPAPRLATKTHPPPATSPWAPPESHSQDAADVTDTTGATASEGPWNMSTADVEQFLYSQIENRFVNREGGAIDWYMADLIETALPS</sequence>
<keyword evidence="1" id="KW-0479">Metal-binding</keyword>
<evidence type="ECO:0000256" key="7">
    <source>
        <dbReference type="SAM" id="MobiDB-lite"/>
    </source>
</evidence>
<dbReference type="GO" id="GO:0006351">
    <property type="term" value="P:DNA-templated transcription"/>
    <property type="evidence" value="ECO:0007669"/>
    <property type="project" value="InterPro"/>
</dbReference>
<evidence type="ECO:0000259" key="8">
    <source>
        <dbReference type="PROSITE" id="PS50048"/>
    </source>
</evidence>
<accession>A0A9P9GQM3</accession>
<evidence type="ECO:0000256" key="6">
    <source>
        <dbReference type="ARBA" id="ARBA00023242"/>
    </source>
</evidence>
<dbReference type="PANTHER" id="PTHR47171">
    <property type="entry name" value="FARA-RELATED"/>
    <property type="match status" value="1"/>
</dbReference>
<evidence type="ECO:0000256" key="3">
    <source>
        <dbReference type="ARBA" id="ARBA00023015"/>
    </source>
</evidence>
<evidence type="ECO:0000256" key="2">
    <source>
        <dbReference type="ARBA" id="ARBA00022833"/>
    </source>
</evidence>
<feature type="compositionally biased region" description="Low complexity" evidence="7">
    <location>
        <begin position="124"/>
        <end position="135"/>
    </location>
</feature>
<organism evidence="9 10">
    <name type="scientific">Fusarium solani</name>
    <name type="common">Filamentous fungus</name>
    <dbReference type="NCBI Taxonomy" id="169388"/>
    <lineage>
        <taxon>Eukaryota</taxon>
        <taxon>Fungi</taxon>
        <taxon>Dikarya</taxon>
        <taxon>Ascomycota</taxon>
        <taxon>Pezizomycotina</taxon>
        <taxon>Sordariomycetes</taxon>
        <taxon>Hypocreomycetidae</taxon>
        <taxon>Hypocreales</taxon>
        <taxon>Nectriaceae</taxon>
        <taxon>Fusarium</taxon>
        <taxon>Fusarium solani species complex</taxon>
    </lineage>
</organism>
<dbReference type="InterPro" id="IPR036864">
    <property type="entry name" value="Zn2-C6_fun-type_DNA-bd_sf"/>
</dbReference>
<evidence type="ECO:0000256" key="5">
    <source>
        <dbReference type="ARBA" id="ARBA00023163"/>
    </source>
</evidence>
<gene>
    <name evidence="9" type="ORF">B0J15DRAFT_597733</name>
</gene>
<dbReference type="OrthoDB" id="5121955at2759"/>
<protein>
    <submittedName>
        <fullName evidence="9">Cutinase transcription factor 1 alpha</fullName>
    </submittedName>
</protein>
<evidence type="ECO:0000313" key="9">
    <source>
        <dbReference type="EMBL" id="KAH7242885.1"/>
    </source>
</evidence>
<dbReference type="InterPro" id="IPR007219">
    <property type="entry name" value="XnlR_reg_dom"/>
</dbReference>
<keyword evidence="10" id="KW-1185">Reference proteome</keyword>
<feature type="region of interest" description="Disordered" evidence="7">
    <location>
        <begin position="173"/>
        <end position="204"/>
    </location>
</feature>
<evidence type="ECO:0000256" key="1">
    <source>
        <dbReference type="ARBA" id="ARBA00022723"/>
    </source>
</evidence>
<feature type="region of interest" description="Disordered" evidence="7">
    <location>
        <begin position="675"/>
        <end position="718"/>
    </location>
</feature>
<feature type="region of interest" description="Disordered" evidence="7">
    <location>
        <begin position="57"/>
        <end position="138"/>
    </location>
</feature>
<dbReference type="InterPro" id="IPR001138">
    <property type="entry name" value="Zn2Cys6_DnaBD"/>
</dbReference>
<dbReference type="GO" id="GO:0000981">
    <property type="term" value="F:DNA-binding transcription factor activity, RNA polymerase II-specific"/>
    <property type="evidence" value="ECO:0007669"/>
    <property type="project" value="InterPro"/>
</dbReference>
<dbReference type="Pfam" id="PF04082">
    <property type="entry name" value="Fungal_trans"/>
    <property type="match status" value="1"/>
</dbReference>
<feature type="compositionally biased region" description="Pro residues" evidence="7">
    <location>
        <begin position="684"/>
        <end position="694"/>
    </location>
</feature>
<dbReference type="CDD" id="cd00067">
    <property type="entry name" value="GAL4"/>
    <property type="match status" value="1"/>
</dbReference>
<reference evidence="9" key="1">
    <citation type="journal article" date="2021" name="Nat. Commun.">
        <title>Genetic determinants of endophytism in the Arabidopsis root mycobiome.</title>
        <authorList>
            <person name="Mesny F."/>
            <person name="Miyauchi S."/>
            <person name="Thiergart T."/>
            <person name="Pickel B."/>
            <person name="Atanasova L."/>
            <person name="Karlsson M."/>
            <person name="Huettel B."/>
            <person name="Barry K.W."/>
            <person name="Haridas S."/>
            <person name="Chen C."/>
            <person name="Bauer D."/>
            <person name="Andreopoulos W."/>
            <person name="Pangilinan J."/>
            <person name="LaButti K."/>
            <person name="Riley R."/>
            <person name="Lipzen A."/>
            <person name="Clum A."/>
            <person name="Drula E."/>
            <person name="Henrissat B."/>
            <person name="Kohler A."/>
            <person name="Grigoriev I.V."/>
            <person name="Martin F.M."/>
            <person name="Hacquard S."/>
        </authorList>
    </citation>
    <scope>NUCLEOTIDE SEQUENCE</scope>
    <source>
        <strain evidence="9">FSSC 5 MPI-SDFR-AT-0091</strain>
    </source>
</reference>
<comment type="caution">
    <text evidence="9">The sequence shown here is derived from an EMBL/GenBank/DDBJ whole genome shotgun (WGS) entry which is preliminary data.</text>
</comment>
<feature type="compositionally biased region" description="Low complexity" evidence="7">
    <location>
        <begin position="88"/>
        <end position="102"/>
    </location>
</feature>